<evidence type="ECO:0000256" key="6">
    <source>
        <dbReference type="SAM" id="Phobius"/>
    </source>
</evidence>
<dbReference type="AlphaFoldDB" id="A0A3G8ZGS7"/>
<dbReference type="KEGG" id="eva:EIB75_14685"/>
<proteinExistence type="predicted"/>
<feature type="transmembrane region" description="Helical" evidence="6">
    <location>
        <begin position="44"/>
        <end position="62"/>
    </location>
</feature>
<dbReference type="GO" id="GO:0005886">
    <property type="term" value="C:plasma membrane"/>
    <property type="evidence" value="ECO:0007669"/>
    <property type="project" value="UniProtKB-SubCell"/>
</dbReference>
<feature type="transmembrane region" description="Helical" evidence="6">
    <location>
        <begin position="212"/>
        <end position="233"/>
    </location>
</feature>
<dbReference type="EMBL" id="CP034160">
    <property type="protein sequence ID" value="AZI56428.1"/>
    <property type="molecule type" value="Genomic_DNA"/>
</dbReference>
<dbReference type="Pfam" id="PF03706">
    <property type="entry name" value="LPG_synthase_TM"/>
    <property type="match status" value="1"/>
</dbReference>
<dbReference type="PANTHER" id="PTHR40277:SF1">
    <property type="entry name" value="BLL5419 PROTEIN"/>
    <property type="match status" value="1"/>
</dbReference>
<dbReference type="InterPro" id="IPR022791">
    <property type="entry name" value="L-PG_synthase/AglD"/>
</dbReference>
<evidence type="ECO:0000256" key="1">
    <source>
        <dbReference type="ARBA" id="ARBA00004651"/>
    </source>
</evidence>
<evidence type="ECO:0000256" key="2">
    <source>
        <dbReference type="ARBA" id="ARBA00022475"/>
    </source>
</evidence>
<reference evidence="8" key="1">
    <citation type="submission" date="2018-11" db="EMBL/GenBank/DDBJ databases">
        <title>Proposal to divide the Flavobacteriaceae and reorganize its genera based on Amino Acid Identity values calculated from whole genome sequences.</title>
        <authorList>
            <person name="Nicholson A.C."/>
            <person name="Gulvik C.A."/>
            <person name="Whitney A.M."/>
            <person name="Sheth M."/>
            <person name="Batra D."/>
            <person name="Pryor J."/>
            <person name="Bernardet J.-F."/>
            <person name="Hugo C."/>
            <person name="Kampfer P."/>
            <person name="Newman J.D."/>
            <person name="McQuiston J.R."/>
        </authorList>
    </citation>
    <scope>NUCLEOTIDE SEQUENCE [LARGE SCALE GENOMIC DNA]</scope>
    <source>
        <strain evidence="8">H6466</strain>
    </source>
</reference>
<keyword evidence="4 6" id="KW-1133">Transmembrane helix</keyword>
<dbReference type="Proteomes" id="UP000272316">
    <property type="component" value="Chromosome"/>
</dbReference>
<dbReference type="NCBIfam" id="TIGR00374">
    <property type="entry name" value="flippase-like domain"/>
    <property type="match status" value="1"/>
</dbReference>
<evidence type="ECO:0000256" key="3">
    <source>
        <dbReference type="ARBA" id="ARBA00022692"/>
    </source>
</evidence>
<evidence type="ECO:0000256" key="5">
    <source>
        <dbReference type="ARBA" id="ARBA00023136"/>
    </source>
</evidence>
<feature type="transmembrane region" description="Helical" evidence="6">
    <location>
        <begin position="154"/>
        <end position="174"/>
    </location>
</feature>
<protein>
    <submittedName>
        <fullName evidence="7">UPF0104 family protein</fullName>
    </submittedName>
</protein>
<keyword evidence="3 6" id="KW-0812">Transmembrane</keyword>
<evidence type="ECO:0000313" key="8">
    <source>
        <dbReference type="Proteomes" id="UP000272316"/>
    </source>
</evidence>
<comment type="subcellular location">
    <subcellularLocation>
        <location evidence="1">Cell membrane</location>
        <topology evidence="1">Multi-pass membrane protein</topology>
    </subcellularLocation>
</comment>
<dbReference type="RefSeq" id="WP_124987141.1">
    <property type="nucleotide sequence ID" value="NZ_CP034160.1"/>
</dbReference>
<evidence type="ECO:0000256" key="4">
    <source>
        <dbReference type="ARBA" id="ARBA00022989"/>
    </source>
</evidence>
<feature type="transmembrane region" description="Helical" evidence="6">
    <location>
        <begin position="253"/>
        <end position="275"/>
    </location>
</feature>
<keyword evidence="5 6" id="KW-0472">Membrane</keyword>
<evidence type="ECO:0000313" key="7">
    <source>
        <dbReference type="EMBL" id="AZI56428.1"/>
    </source>
</evidence>
<organism evidence="7 8">
    <name type="scientific">Epilithonimonas vandammei</name>
    <dbReference type="NCBI Taxonomy" id="2487072"/>
    <lineage>
        <taxon>Bacteria</taxon>
        <taxon>Pseudomonadati</taxon>
        <taxon>Bacteroidota</taxon>
        <taxon>Flavobacteriia</taxon>
        <taxon>Flavobacteriales</taxon>
        <taxon>Weeksellaceae</taxon>
        <taxon>Chryseobacterium group</taxon>
        <taxon>Epilithonimonas</taxon>
    </lineage>
</organism>
<sequence>MEKQRLRKITINIAKILISIALLVLVFRKIPFREVAGLWKNVNVLYLFSAAIFFLASQIISVKRLELYLHICNFKLSFWSNLELYFLGMFYNFFIPGGTGGDAYKIYLLNKKFGWNVKKLTSTIFNDRLSGLLAICVLALTLLIPLFGIKFSPLILILILAGIFITFFATKKLFSDFRGVFFRTFFISLIIQCLQVICFVLLLKSLGLQSDFLIYGIVFLCSSVLSLISFSGIGVREILFLQASKYFHFYPQISVSASLLFTVITAFFSVFGVIFQLRKLNLTLSDSQE</sequence>
<gene>
    <name evidence="7" type="ORF">EIB75_14685</name>
</gene>
<accession>A0A3G8ZGS7</accession>
<feature type="transmembrane region" description="Helical" evidence="6">
    <location>
        <begin position="180"/>
        <end position="203"/>
    </location>
</feature>
<feature type="transmembrane region" description="Helical" evidence="6">
    <location>
        <begin position="129"/>
        <end position="147"/>
    </location>
</feature>
<keyword evidence="2" id="KW-1003">Cell membrane</keyword>
<dbReference type="PANTHER" id="PTHR40277">
    <property type="entry name" value="BLL5419 PROTEIN"/>
    <property type="match status" value="1"/>
</dbReference>
<name>A0A3G8ZGS7_9FLAO</name>
<feature type="transmembrane region" description="Helical" evidence="6">
    <location>
        <begin position="12"/>
        <end position="32"/>
    </location>
</feature>